<dbReference type="CDD" id="cd02000">
    <property type="entry name" value="TPP_E1_PDC_ADC_BCADC"/>
    <property type="match status" value="1"/>
</dbReference>
<feature type="domain" description="Dehydrogenase E1 component" evidence="4">
    <location>
        <begin position="11"/>
        <end position="314"/>
    </location>
</feature>
<dbReference type="InterPro" id="IPR001017">
    <property type="entry name" value="DH_E1"/>
</dbReference>
<dbReference type="PANTHER" id="PTHR11516:SF60">
    <property type="entry name" value="PYRUVATE DEHYDROGENASE E1 COMPONENT SUBUNIT ALPHA"/>
    <property type="match status" value="1"/>
</dbReference>
<dbReference type="InterPro" id="IPR029061">
    <property type="entry name" value="THDP-binding"/>
</dbReference>
<evidence type="ECO:0000313" key="5">
    <source>
        <dbReference type="EMBL" id="WUO47309.1"/>
    </source>
</evidence>
<dbReference type="Pfam" id="PF00676">
    <property type="entry name" value="E1_dh"/>
    <property type="match status" value="1"/>
</dbReference>
<dbReference type="Gene3D" id="3.40.50.970">
    <property type="match status" value="1"/>
</dbReference>
<comment type="cofactor">
    <cofactor evidence="1">
        <name>thiamine diphosphate</name>
        <dbReference type="ChEBI" id="CHEBI:58937"/>
    </cofactor>
</comment>
<gene>
    <name evidence="5" type="ORF">OHU17_16425</name>
</gene>
<accession>A0ABZ1RMZ4</accession>
<keyword evidence="2" id="KW-0560">Oxidoreductase</keyword>
<sequence length="333" mass="35795">MLSQQHRLIRDMVRIRCVEEALAELYRDEQLMRTPTHFSIGQEAVAVGMCAAARREDVVYSGHRSHAPYLAKGGDLDAMVAELYGKETGCARGRGGSVHLMDRAAGFGGSAAILGEMIPVAVGAAWAFAMEGAPRVSLTFFGDGASEEGALSESLNFAAVHRLPVVFVCENNGYSIASPVAARQPGDTSIHERARAHGVPSLLVDGNDVFAVHRAALVALEWCRSGRGPFFLELSTYRWREHVGPGWDHDEAGGYRPKAEVDSWIARCPVRGAADAVRAADPDVDARIAAWEDESRAEVARAVERARSAPFPDVADLLDGAYGPGHPTPADPR</sequence>
<protein>
    <submittedName>
        <fullName evidence="5">Thiamine pyrophosphate-dependent dehydrogenase E1 component subunit alpha</fullName>
    </submittedName>
</protein>
<dbReference type="InterPro" id="IPR050642">
    <property type="entry name" value="PDH_E1_Alpha_Subunit"/>
</dbReference>
<proteinExistence type="predicted"/>
<evidence type="ECO:0000256" key="2">
    <source>
        <dbReference type="ARBA" id="ARBA00023002"/>
    </source>
</evidence>
<reference evidence="5" key="1">
    <citation type="submission" date="2022-10" db="EMBL/GenBank/DDBJ databases">
        <title>The complete genomes of actinobacterial strains from the NBC collection.</title>
        <authorList>
            <person name="Joergensen T.S."/>
            <person name="Alvarez Arevalo M."/>
            <person name="Sterndorff E.B."/>
            <person name="Faurdal D."/>
            <person name="Vuksanovic O."/>
            <person name="Mourched A.-S."/>
            <person name="Charusanti P."/>
            <person name="Shaw S."/>
            <person name="Blin K."/>
            <person name="Weber T."/>
        </authorList>
    </citation>
    <scope>NUCLEOTIDE SEQUENCE</scope>
    <source>
        <strain evidence="5">NBC_00283</strain>
    </source>
</reference>
<dbReference type="RefSeq" id="WP_328776063.1">
    <property type="nucleotide sequence ID" value="NZ_CP108057.1"/>
</dbReference>
<evidence type="ECO:0000256" key="3">
    <source>
        <dbReference type="ARBA" id="ARBA00023052"/>
    </source>
</evidence>
<name>A0ABZ1RMZ4_9ACTN</name>
<evidence type="ECO:0000256" key="1">
    <source>
        <dbReference type="ARBA" id="ARBA00001964"/>
    </source>
</evidence>
<dbReference type="PANTHER" id="PTHR11516">
    <property type="entry name" value="PYRUVATE DEHYDROGENASE E1 COMPONENT, ALPHA SUBUNIT BACTERIAL AND ORGANELLAR"/>
    <property type="match status" value="1"/>
</dbReference>
<dbReference type="SUPFAM" id="SSF52518">
    <property type="entry name" value="Thiamin diphosphate-binding fold (THDP-binding)"/>
    <property type="match status" value="1"/>
</dbReference>
<keyword evidence="3" id="KW-0786">Thiamine pyrophosphate</keyword>
<evidence type="ECO:0000313" key="6">
    <source>
        <dbReference type="Proteomes" id="UP001432075"/>
    </source>
</evidence>
<keyword evidence="6" id="KW-1185">Reference proteome</keyword>
<evidence type="ECO:0000259" key="4">
    <source>
        <dbReference type="Pfam" id="PF00676"/>
    </source>
</evidence>
<dbReference type="EMBL" id="CP108057">
    <property type="protein sequence ID" value="WUO47309.1"/>
    <property type="molecule type" value="Genomic_DNA"/>
</dbReference>
<organism evidence="5 6">
    <name type="scientific">Streptomyces goshikiensis</name>
    <dbReference type="NCBI Taxonomy" id="1942"/>
    <lineage>
        <taxon>Bacteria</taxon>
        <taxon>Bacillati</taxon>
        <taxon>Actinomycetota</taxon>
        <taxon>Actinomycetes</taxon>
        <taxon>Kitasatosporales</taxon>
        <taxon>Streptomycetaceae</taxon>
        <taxon>Streptomyces</taxon>
    </lineage>
</organism>
<dbReference type="Proteomes" id="UP001432075">
    <property type="component" value="Chromosome"/>
</dbReference>